<organism evidence="9">
    <name type="scientific">Menopon gallinae</name>
    <name type="common">poultry shaft louse</name>
    <dbReference type="NCBI Taxonomy" id="328185"/>
    <lineage>
        <taxon>Eukaryota</taxon>
        <taxon>Metazoa</taxon>
        <taxon>Ecdysozoa</taxon>
        <taxon>Arthropoda</taxon>
        <taxon>Hexapoda</taxon>
        <taxon>Insecta</taxon>
        <taxon>Pterygota</taxon>
        <taxon>Neoptera</taxon>
        <taxon>Paraneoptera</taxon>
        <taxon>Psocodea</taxon>
        <taxon>Troctomorpha</taxon>
        <taxon>Phthiraptera</taxon>
        <taxon>Amblycera</taxon>
        <taxon>Menoponidae</taxon>
        <taxon>Menopon</taxon>
    </lineage>
</organism>
<dbReference type="GO" id="GO:0006688">
    <property type="term" value="P:glycosphingolipid biosynthetic process"/>
    <property type="evidence" value="ECO:0007669"/>
    <property type="project" value="TreeGrafter"/>
</dbReference>
<dbReference type="InterPro" id="IPR051981">
    <property type="entry name" value="Glycosyltransf_32"/>
</dbReference>
<keyword evidence="6 7" id="KW-0472">Membrane</keyword>
<dbReference type="InterPro" id="IPR007577">
    <property type="entry name" value="GlycoTrfase_DXD_sugar-bd_CS"/>
</dbReference>
<dbReference type="InterPro" id="IPR007652">
    <property type="entry name" value="A1-4-GlycosylTfrase_dom"/>
</dbReference>
<evidence type="ECO:0000256" key="5">
    <source>
        <dbReference type="ARBA" id="ARBA00023034"/>
    </source>
</evidence>
<evidence type="ECO:0000256" key="4">
    <source>
        <dbReference type="ARBA" id="ARBA00022679"/>
    </source>
</evidence>
<feature type="transmembrane region" description="Helical" evidence="7">
    <location>
        <begin position="20"/>
        <end position="43"/>
    </location>
</feature>
<dbReference type="Gene3D" id="3.90.550.20">
    <property type="match status" value="1"/>
</dbReference>
<dbReference type="Pfam" id="PF04572">
    <property type="entry name" value="Gb3_synth"/>
    <property type="match status" value="1"/>
</dbReference>
<gene>
    <name evidence="9" type="ORF">PYX00_000025</name>
</gene>
<dbReference type="PANTHER" id="PTHR12042">
    <property type="entry name" value="LACTOSYLCERAMIDE 4-ALPHA-GALACTOSYLTRANSFERASE ALPHA- 1,4-GALACTOSYLTRANSFERASE"/>
    <property type="match status" value="1"/>
</dbReference>
<dbReference type="GO" id="GO:0000139">
    <property type="term" value="C:Golgi membrane"/>
    <property type="evidence" value="ECO:0007669"/>
    <property type="project" value="UniProtKB-SubCell"/>
</dbReference>
<evidence type="ECO:0000256" key="6">
    <source>
        <dbReference type="ARBA" id="ARBA00023136"/>
    </source>
</evidence>
<keyword evidence="4" id="KW-0808">Transferase</keyword>
<keyword evidence="7" id="KW-0812">Transmembrane</keyword>
<evidence type="ECO:0000256" key="1">
    <source>
        <dbReference type="ARBA" id="ARBA00004323"/>
    </source>
</evidence>
<keyword evidence="3" id="KW-0328">Glycosyltransferase</keyword>
<reference evidence="9" key="1">
    <citation type="journal article" date="2024" name="Gigascience">
        <title>Chromosome-level genome of the poultry shaft louse Menopon gallinae provides insight into the host-switching and adaptive evolution of parasitic lice.</title>
        <authorList>
            <person name="Xu Y."/>
            <person name="Ma L."/>
            <person name="Liu S."/>
            <person name="Liang Y."/>
            <person name="Liu Q."/>
            <person name="He Z."/>
            <person name="Tian L."/>
            <person name="Duan Y."/>
            <person name="Cai W."/>
            <person name="Li H."/>
            <person name="Song F."/>
        </authorList>
    </citation>
    <scope>NUCLEOTIDE SEQUENCE</scope>
    <source>
        <strain evidence="9">Cailab_2023a</strain>
    </source>
</reference>
<comment type="similarity">
    <text evidence="2">Belongs to the glycosyltransferase 32 family.</text>
</comment>
<proteinExistence type="inferred from homology"/>
<dbReference type="InterPro" id="IPR029044">
    <property type="entry name" value="Nucleotide-diphossugar_trans"/>
</dbReference>
<feature type="domain" description="Alpha 1,4-glycosyltransferase" evidence="8">
    <location>
        <begin position="232"/>
        <end position="356"/>
    </location>
</feature>
<accession>A0AAW2I7P2</accession>
<evidence type="ECO:0000313" key="9">
    <source>
        <dbReference type="EMBL" id="KAL0278117.1"/>
    </source>
</evidence>
<evidence type="ECO:0000256" key="2">
    <source>
        <dbReference type="ARBA" id="ARBA00009003"/>
    </source>
</evidence>
<keyword evidence="5" id="KW-0333">Golgi apparatus</keyword>
<dbReference type="AlphaFoldDB" id="A0AAW2I7P2"/>
<sequence length="361" mass="40738">MMNLLKKYAWHISIIGQKRISLHLKIFLAVVACTACLVTLIWYNTLRRNRGNIGCFFRDGNVLAELRPQEPLIGAPIFFHETSCHGSEDIYFKQRQACSVESALLAHPEKNVFLLISRPVTIPLHQTRNVLIRELMTYPNFRVRHISFTKYLSGTPLVDLGESGLLSSESSYPVAHASDILRYATLYKFDGIYLDLDVLVLKPLGKLNNFAGAESDSSIGSGILGFGGDAVGREIARDCVEELRSTFDGRIWGHNGPGVITRVLQRRCNTSSVLGMNKERCQGFDALPVESFAPFPFRAVDIFFTEDKKGLIPRLLNRTYAIHFWNKFSSNIVIQNNSNVPFVHYARTYCPKVFKIVNGQF</sequence>
<dbReference type="Pfam" id="PF04488">
    <property type="entry name" value="Gly_transf_sug"/>
    <property type="match status" value="1"/>
</dbReference>
<comment type="subcellular location">
    <subcellularLocation>
        <location evidence="1">Golgi apparatus membrane</location>
        <topology evidence="1">Single-pass type II membrane protein</topology>
    </subcellularLocation>
</comment>
<keyword evidence="7" id="KW-1133">Transmembrane helix</keyword>
<evidence type="ECO:0000256" key="7">
    <source>
        <dbReference type="SAM" id="Phobius"/>
    </source>
</evidence>
<evidence type="ECO:0000259" key="8">
    <source>
        <dbReference type="Pfam" id="PF04572"/>
    </source>
</evidence>
<protein>
    <recommendedName>
        <fullName evidence="8">Alpha 1,4-glycosyltransferase domain-containing protein</fullName>
    </recommendedName>
</protein>
<evidence type="ECO:0000256" key="3">
    <source>
        <dbReference type="ARBA" id="ARBA00022676"/>
    </source>
</evidence>
<dbReference type="SUPFAM" id="SSF53448">
    <property type="entry name" value="Nucleotide-diphospho-sugar transferases"/>
    <property type="match status" value="1"/>
</dbReference>
<name>A0AAW2I7P2_9NEOP</name>
<comment type="caution">
    <text evidence="9">The sequence shown here is derived from an EMBL/GenBank/DDBJ whole genome shotgun (WGS) entry which is preliminary data.</text>
</comment>
<dbReference type="GO" id="GO:0035248">
    <property type="term" value="F:alpha-1,4-N-acetylgalactosaminyltransferase activity"/>
    <property type="evidence" value="ECO:0007669"/>
    <property type="project" value="TreeGrafter"/>
</dbReference>
<dbReference type="EMBL" id="JARGDH010000001">
    <property type="protein sequence ID" value="KAL0278117.1"/>
    <property type="molecule type" value="Genomic_DNA"/>
</dbReference>
<dbReference type="PANTHER" id="PTHR12042:SF21">
    <property type="entry name" value="ALPHA1,4-GALACTOSYLTRANSFERASE 1-RELATED"/>
    <property type="match status" value="1"/>
</dbReference>